<evidence type="ECO:0000313" key="4">
    <source>
        <dbReference type="Proteomes" id="UP000240971"/>
    </source>
</evidence>
<dbReference type="InterPro" id="IPR013320">
    <property type="entry name" value="ConA-like_dom_sf"/>
</dbReference>
<dbReference type="Pfam" id="PF01663">
    <property type="entry name" value="Phosphodiest"/>
    <property type="match status" value="1"/>
</dbReference>
<feature type="domain" description="DUF4983" evidence="2">
    <location>
        <begin position="475"/>
        <end position="566"/>
    </location>
</feature>
<protein>
    <submittedName>
        <fullName evidence="3">Type I phosphodiesterase/nucleotide pyrophosphatase</fullName>
    </submittedName>
</protein>
<keyword evidence="1" id="KW-0732">Signal</keyword>
<evidence type="ECO:0000313" key="3">
    <source>
        <dbReference type="EMBL" id="PSL46248.1"/>
    </source>
</evidence>
<dbReference type="EMBL" id="PYAW01000003">
    <property type="protein sequence ID" value="PSL46248.1"/>
    <property type="molecule type" value="Genomic_DNA"/>
</dbReference>
<dbReference type="Proteomes" id="UP000240971">
    <property type="component" value="Unassembled WGS sequence"/>
</dbReference>
<dbReference type="RefSeq" id="WP_106529046.1">
    <property type="nucleotide sequence ID" value="NZ_PYAW01000003.1"/>
</dbReference>
<dbReference type="GO" id="GO:0004553">
    <property type="term" value="F:hydrolase activity, hydrolyzing O-glycosyl compounds"/>
    <property type="evidence" value="ECO:0007669"/>
    <property type="project" value="UniProtKB-ARBA"/>
</dbReference>
<comment type="caution">
    <text evidence="3">The sequence shown here is derived from an EMBL/GenBank/DDBJ whole genome shotgun (WGS) entry which is preliminary data.</text>
</comment>
<keyword evidence="4" id="KW-1185">Reference proteome</keyword>
<name>A0A2P8HJ62_CHINA</name>
<dbReference type="InterPro" id="IPR032309">
    <property type="entry name" value="DUF4983"/>
</dbReference>
<dbReference type="GO" id="GO:0005975">
    <property type="term" value="P:carbohydrate metabolic process"/>
    <property type="evidence" value="ECO:0007669"/>
    <property type="project" value="UniProtKB-ARBA"/>
</dbReference>
<dbReference type="InterPro" id="IPR002591">
    <property type="entry name" value="Phosphodiest/P_Trfase"/>
</dbReference>
<dbReference type="SUPFAM" id="SSF53649">
    <property type="entry name" value="Alkaline phosphatase-like"/>
    <property type="match status" value="1"/>
</dbReference>
<accession>A0A2P8HJ62</accession>
<dbReference type="Gene3D" id="3.40.720.10">
    <property type="entry name" value="Alkaline Phosphatase, subunit A"/>
    <property type="match status" value="1"/>
</dbReference>
<feature type="signal peptide" evidence="1">
    <location>
        <begin position="1"/>
        <end position="18"/>
    </location>
</feature>
<feature type="chain" id="PRO_5015148647" evidence="1">
    <location>
        <begin position="19"/>
        <end position="579"/>
    </location>
</feature>
<organism evidence="3 4">
    <name type="scientific">Chitinophaga niastensis</name>
    <dbReference type="NCBI Taxonomy" id="536980"/>
    <lineage>
        <taxon>Bacteria</taxon>
        <taxon>Pseudomonadati</taxon>
        <taxon>Bacteroidota</taxon>
        <taxon>Chitinophagia</taxon>
        <taxon>Chitinophagales</taxon>
        <taxon>Chitinophagaceae</taxon>
        <taxon>Chitinophaga</taxon>
    </lineage>
</organism>
<evidence type="ECO:0000256" key="1">
    <source>
        <dbReference type="SAM" id="SignalP"/>
    </source>
</evidence>
<dbReference type="AlphaFoldDB" id="A0A2P8HJ62"/>
<dbReference type="Pfam" id="PF16356">
    <property type="entry name" value="DUF4983"/>
    <property type="match status" value="1"/>
</dbReference>
<gene>
    <name evidence="3" type="ORF">CLV51_103224</name>
</gene>
<evidence type="ECO:0000259" key="2">
    <source>
        <dbReference type="Pfam" id="PF16356"/>
    </source>
</evidence>
<sequence length="579" mass="63677">MKKIIPLLGVAAILSLCACNKESKDTLDGKVYTNDPGKLSGKPKVLCLVIDGVRGETMRSLKPAVIWSMRDSAVFSWSGIGDVSGADGATWADMLTGVTGKQHGVIGDDYTKADLVNHPVFTKYLKDAGVLSRSAAFCAAAPLSQQLIGNSMDVNKVFTSDTDVKNAVINELGNDSATIVFAEFNQVNAAGKQYGYDESIPQYVNAIQDADNKVGEIMNALRARKNYADENWLVIVTSNHGGTWPVAPQDADGTPFTNPVQNTFTLFFNPRFESQVIVRPENIRVAYEGSTVRLFGPPDSYVRAEIADGDFYNIQGRNMTFEAKVKFNKGPNGNYTFSYPPFFGKCTQRSSANPGWAFFRNGSNISFYVADGTTKAEVGSGNFKDGDWHNITGTVEINGNTVNTALFIDGDNKVTGSIVNANINGFKTDRNTILGYFEAVFTDQYVDMYMTDVRIFNTVVSDETIKLWAPRTYVNRAHPNYANLIGYWPCTDGKGAVFTDQSPSKKNLSLKGKYTWSSFSDLSGYLFPVIPNQEKYVPNPADIPFVILGWMKVPVQADWNLEGKAWPANYRDFPIPANK</sequence>
<dbReference type="InterPro" id="IPR017850">
    <property type="entry name" value="Alkaline_phosphatase_core_sf"/>
</dbReference>
<dbReference type="SUPFAM" id="SSF49899">
    <property type="entry name" value="Concanavalin A-like lectins/glucanases"/>
    <property type="match status" value="1"/>
</dbReference>
<dbReference type="OrthoDB" id="279982at2"/>
<dbReference type="PROSITE" id="PS51257">
    <property type="entry name" value="PROKAR_LIPOPROTEIN"/>
    <property type="match status" value="1"/>
</dbReference>
<reference evidence="3 4" key="1">
    <citation type="submission" date="2018-03" db="EMBL/GenBank/DDBJ databases">
        <title>Genomic Encyclopedia of Archaeal and Bacterial Type Strains, Phase II (KMG-II): from individual species to whole genera.</title>
        <authorList>
            <person name="Goeker M."/>
        </authorList>
    </citation>
    <scope>NUCLEOTIDE SEQUENCE [LARGE SCALE GENOMIC DNA]</scope>
    <source>
        <strain evidence="3 4">DSM 24859</strain>
    </source>
</reference>
<dbReference type="Pfam" id="PF13385">
    <property type="entry name" value="Laminin_G_3"/>
    <property type="match status" value="1"/>
</dbReference>
<dbReference type="Gene3D" id="2.60.120.200">
    <property type="match status" value="1"/>
</dbReference>
<proteinExistence type="predicted"/>